<protein>
    <submittedName>
        <fullName evidence="2">RmlC-like cupin domain-containing protein</fullName>
    </submittedName>
</protein>
<dbReference type="SUPFAM" id="SSF51182">
    <property type="entry name" value="RmlC-like cupins"/>
    <property type="match status" value="1"/>
</dbReference>
<dbReference type="PANTHER" id="PTHR38599">
    <property type="entry name" value="CUPIN DOMAIN PROTEIN (AFU_ORTHOLOGUE AFUA_3G13620)"/>
    <property type="match status" value="1"/>
</dbReference>
<reference evidence="2" key="1">
    <citation type="submission" date="2022-12" db="EMBL/GenBank/DDBJ databases">
        <authorList>
            <person name="Petersen C."/>
        </authorList>
    </citation>
    <scope>NUCLEOTIDE SEQUENCE</scope>
    <source>
        <strain evidence="2">IBT 29677</strain>
    </source>
</reference>
<dbReference type="EMBL" id="JAPZBU010000012">
    <property type="protein sequence ID" value="KAJ5376022.1"/>
    <property type="molecule type" value="Genomic_DNA"/>
</dbReference>
<proteinExistence type="predicted"/>
<keyword evidence="3" id="KW-1185">Reference proteome</keyword>
<evidence type="ECO:0000313" key="3">
    <source>
        <dbReference type="Proteomes" id="UP001147747"/>
    </source>
</evidence>
<name>A0A9W9SDA4_9EURO</name>
<accession>A0A9W9SDA4</accession>
<dbReference type="Gene3D" id="2.60.120.10">
    <property type="entry name" value="Jelly Rolls"/>
    <property type="match status" value="1"/>
</dbReference>
<reference evidence="2" key="2">
    <citation type="journal article" date="2023" name="IMA Fungus">
        <title>Comparative genomic study of the Penicillium genus elucidates a diverse pangenome and 15 lateral gene transfer events.</title>
        <authorList>
            <person name="Petersen C."/>
            <person name="Sorensen T."/>
            <person name="Nielsen M.R."/>
            <person name="Sondergaard T.E."/>
            <person name="Sorensen J.L."/>
            <person name="Fitzpatrick D.A."/>
            <person name="Frisvad J.C."/>
            <person name="Nielsen K.L."/>
        </authorList>
    </citation>
    <scope>NUCLEOTIDE SEQUENCE</scope>
    <source>
        <strain evidence="2">IBT 29677</strain>
    </source>
</reference>
<dbReference type="AlphaFoldDB" id="A0A9W9SDA4"/>
<dbReference type="InterPro" id="IPR013096">
    <property type="entry name" value="Cupin_2"/>
</dbReference>
<dbReference type="OrthoDB" id="5793281at2759"/>
<evidence type="ECO:0000313" key="2">
    <source>
        <dbReference type="EMBL" id="KAJ5376022.1"/>
    </source>
</evidence>
<dbReference type="RefSeq" id="XP_056481052.1">
    <property type="nucleotide sequence ID" value="XM_056637545.1"/>
</dbReference>
<dbReference type="CDD" id="cd02234">
    <property type="entry name" value="cupin_BLR7677-like"/>
    <property type="match status" value="1"/>
</dbReference>
<organism evidence="2 3">
    <name type="scientific">Penicillium cosmopolitanum</name>
    <dbReference type="NCBI Taxonomy" id="1131564"/>
    <lineage>
        <taxon>Eukaryota</taxon>
        <taxon>Fungi</taxon>
        <taxon>Dikarya</taxon>
        <taxon>Ascomycota</taxon>
        <taxon>Pezizomycotina</taxon>
        <taxon>Eurotiomycetes</taxon>
        <taxon>Eurotiomycetidae</taxon>
        <taxon>Eurotiales</taxon>
        <taxon>Aspergillaceae</taxon>
        <taxon>Penicillium</taxon>
    </lineage>
</organism>
<dbReference type="GeneID" id="81376525"/>
<dbReference type="Pfam" id="PF07883">
    <property type="entry name" value="Cupin_2"/>
    <property type="match status" value="1"/>
</dbReference>
<dbReference type="Proteomes" id="UP001147747">
    <property type="component" value="Unassembled WGS sequence"/>
</dbReference>
<evidence type="ECO:0000259" key="1">
    <source>
        <dbReference type="Pfam" id="PF07883"/>
    </source>
</evidence>
<feature type="domain" description="Cupin type-2" evidence="1">
    <location>
        <begin position="40"/>
        <end position="109"/>
    </location>
</feature>
<dbReference type="InterPro" id="IPR011051">
    <property type="entry name" value="RmlC_Cupin_sf"/>
</dbReference>
<sequence>MTMEEPTYDSSRPMPVIDLISQYELKVPGITGKTIVTVRISYAPNGSTPPHRHGGCAVTGYVVSGTVLNKMNDAPMKVIESGGAWYEAPGCHHRISDNASKTEEAVILATMIVDTDALEKDGMAALMQIDPEYL</sequence>
<gene>
    <name evidence="2" type="ORF">N7509_012908</name>
</gene>
<comment type="caution">
    <text evidence="2">The sequence shown here is derived from an EMBL/GenBank/DDBJ whole genome shotgun (WGS) entry which is preliminary data.</text>
</comment>
<dbReference type="InterPro" id="IPR014710">
    <property type="entry name" value="RmlC-like_jellyroll"/>
</dbReference>
<dbReference type="PANTHER" id="PTHR38599:SF1">
    <property type="entry name" value="CUPIN DOMAIN PROTEIN (AFU_ORTHOLOGUE AFUA_3G13620)"/>
    <property type="match status" value="1"/>
</dbReference>